<gene>
    <name evidence="2" type="ORF">JCM21142_93678</name>
</gene>
<accession>W7Y253</accession>
<feature type="domain" description="IPT/TIG" evidence="1">
    <location>
        <begin position="48"/>
        <end position="124"/>
    </location>
</feature>
<proteinExistence type="predicted"/>
<name>W7Y253_9BACT</name>
<keyword evidence="3" id="KW-1185">Reference proteome</keyword>
<organism evidence="2 3">
    <name type="scientific">Saccharicrinis fermentans DSM 9555 = JCM 21142</name>
    <dbReference type="NCBI Taxonomy" id="869213"/>
    <lineage>
        <taxon>Bacteria</taxon>
        <taxon>Pseudomonadati</taxon>
        <taxon>Bacteroidota</taxon>
        <taxon>Bacteroidia</taxon>
        <taxon>Marinilabiliales</taxon>
        <taxon>Marinilabiliaceae</taxon>
        <taxon>Saccharicrinis</taxon>
    </lineage>
</organism>
<dbReference type="eggNOG" id="COG5184">
    <property type="taxonomic scope" value="Bacteria"/>
</dbReference>
<dbReference type="Proteomes" id="UP000019402">
    <property type="component" value="Unassembled WGS sequence"/>
</dbReference>
<dbReference type="InterPro" id="IPR013783">
    <property type="entry name" value="Ig-like_fold"/>
</dbReference>
<dbReference type="InterPro" id="IPR014756">
    <property type="entry name" value="Ig_E-set"/>
</dbReference>
<evidence type="ECO:0000313" key="2">
    <source>
        <dbReference type="EMBL" id="GAF04955.1"/>
    </source>
</evidence>
<dbReference type="STRING" id="869213.GCA_000517085_02435"/>
<dbReference type="CDD" id="cd00102">
    <property type="entry name" value="IPT"/>
    <property type="match status" value="1"/>
</dbReference>
<protein>
    <submittedName>
        <fullName evidence="2">IPT/TIG domain protein</fullName>
    </submittedName>
</protein>
<dbReference type="Gene3D" id="2.60.40.10">
    <property type="entry name" value="Immunoglobulins"/>
    <property type="match status" value="1"/>
</dbReference>
<dbReference type="EMBL" id="BAMD01000062">
    <property type="protein sequence ID" value="GAF04955.1"/>
    <property type="molecule type" value="Genomic_DNA"/>
</dbReference>
<dbReference type="InterPro" id="IPR002909">
    <property type="entry name" value="IPT_dom"/>
</dbReference>
<evidence type="ECO:0000259" key="1">
    <source>
        <dbReference type="Pfam" id="PF01833"/>
    </source>
</evidence>
<dbReference type="SUPFAM" id="SSF81296">
    <property type="entry name" value="E set domains"/>
    <property type="match status" value="1"/>
</dbReference>
<dbReference type="AlphaFoldDB" id="W7Y253"/>
<comment type="caution">
    <text evidence="2">The sequence shown here is derived from an EMBL/GenBank/DDBJ whole genome shotgun (WGS) entry which is preliminary data.</text>
</comment>
<sequence>MQRKIQVINVQKMETMKNVSLLILTLLIAFNYGCDEELVYDAIEEANPVIESFEPTSGSYGDEITIKGDHLGSANMIYFGDSLATIKYRISNNEVVAKLEKGSVSGYITVSNTVGSVSSASEFTVVYAVPTIADFTDQQVLPNSVFKIEGDNLEVVYDVYFGSSKANIVEKTDDFFLVEVPFFEEDEEPANVSLSYNNNGILEQVQSIGKISLYRILPSFSVIPNQGVTGSEIVFEGENLTLIDEMLFNGQSASFTVNDDGTELVVILGEDLFSVSASEVTVKASYFGGTQEEMLSESFEVVVPTVNYYSGIKLNSGC</sequence>
<dbReference type="Pfam" id="PF01833">
    <property type="entry name" value="TIG"/>
    <property type="match status" value="1"/>
</dbReference>
<evidence type="ECO:0000313" key="3">
    <source>
        <dbReference type="Proteomes" id="UP000019402"/>
    </source>
</evidence>
<reference evidence="2 3" key="1">
    <citation type="journal article" date="2014" name="Genome Announc.">
        <title>Draft Genome Sequence of Cytophaga fermentans JCM 21142T, a Facultative Anaerobe Isolated from Marine Mud.</title>
        <authorList>
            <person name="Starns D."/>
            <person name="Oshima K."/>
            <person name="Suda W."/>
            <person name="Iino T."/>
            <person name="Yuki M."/>
            <person name="Inoue J."/>
            <person name="Kitamura K."/>
            <person name="Iida T."/>
            <person name="Darby A."/>
            <person name="Hattori M."/>
            <person name="Ohkuma M."/>
        </authorList>
    </citation>
    <scope>NUCLEOTIDE SEQUENCE [LARGE SCALE GENOMIC DNA]</scope>
    <source>
        <strain evidence="2 3">JCM 21142</strain>
    </source>
</reference>